<accession>A0A517ZLH7</accession>
<name>A0A517ZLH7_9PLAN</name>
<protein>
    <submittedName>
        <fullName evidence="1">Uncharacterized protein</fullName>
    </submittedName>
</protein>
<dbReference type="EMBL" id="CP036276">
    <property type="protein sequence ID" value="QDU43334.1"/>
    <property type="molecule type" value="Genomic_DNA"/>
</dbReference>
<dbReference type="Proteomes" id="UP000319383">
    <property type="component" value="Chromosome"/>
</dbReference>
<dbReference type="KEGG" id="sdyn:Mal52_18060"/>
<organism evidence="1 2">
    <name type="scientific">Symmachiella dynata</name>
    <dbReference type="NCBI Taxonomy" id="2527995"/>
    <lineage>
        <taxon>Bacteria</taxon>
        <taxon>Pseudomonadati</taxon>
        <taxon>Planctomycetota</taxon>
        <taxon>Planctomycetia</taxon>
        <taxon>Planctomycetales</taxon>
        <taxon>Planctomycetaceae</taxon>
        <taxon>Symmachiella</taxon>
    </lineage>
</organism>
<evidence type="ECO:0000313" key="1">
    <source>
        <dbReference type="EMBL" id="QDU43334.1"/>
    </source>
</evidence>
<proteinExistence type="predicted"/>
<sequence>MWANVNSGFELRSARHGKLRFQAIFRAGFVHCEFLKCFAVTFCGECPVKGYRSKGLYWQAAVHVPGSVGAFSGQLR</sequence>
<keyword evidence="2" id="KW-1185">Reference proteome</keyword>
<reference evidence="1 2" key="1">
    <citation type="submission" date="2019-02" db="EMBL/GenBank/DDBJ databases">
        <title>Deep-cultivation of Planctomycetes and their phenomic and genomic characterization uncovers novel biology.</title>
        <authorList>
            <person name="Wiegand S."/>
            <person name="Jogler M."/>
            <person name="Boedeker C."/>
            <person name="Pinto D."/>
            <person name="Vollmers J."/>
            <person name="Rivas-Marin E."/>
            <person name="Kohn T."/>
            <person name="Peeters S.H."/>
            <person name="Heuer A."/>
            <person name="Rast P."/>
            <person name="Oberbeckmann S."/>
            <person name="Bunk B."/>
            <person name="Jeske O."/>
            <person name="Meyerdierks A."/>
            <person name="Storesund J.E."/>
            <person name="Kallscheuer N."/>
            <person name="Luecker S."/>
            <person name="Lage O.M."/>
            <person name="Pohl T."/>
            <person name="Merkel B.J."/>
            <person name="Hornburger P."/>
            <person name="Mueller R.-W."/>
            <person name="Bruemmer F."/>
            <person name="Labrenz M."/>
            <person name="Spormann A.M."/>
            <person name="Op den Camp H."/>
            <person name="Overmann J."/>
            <person name="Amann R."/>
            <person name="Jetten M.S.M."/>
            <person name="Mascher T."/>
            <person name="Medema M.H."/>
            <person name="Devos D.P."/>
            <person name="Kaster A.-K."/>
            <person name="Ovreas L."/>
            <person name="Rohde M."/>
            <person name="Galperin M.Y."/>
            <person name="Jogler C."/>
        </authorList>
    </citation>
    <scope>NUCLEOTIDE SEQUENCE [LARGE SCALE GENOMIC DNA]</scope>
    <source>
        <strain evidence="1 2">Mal52</strain>
    </source>
</reference>
<gene>
    <name evidence="1" type="ORF">Mal52_18060</name>
</gene>
<evidence type="ECO:0000313" key="2">
    <source>
        <dbReference type="Proteomes" id="UP000319383"/>
    </source>
</evidence>
<dbReference type="AlphaFoldDB" id="A0A517ZLH7"/>